<keyword evidence="7" id="KW-0371">Homeobox</keyword>
<dbReference type="Proteomes" id="UP001141806">
    <property type="component" value="Unassembled WGS sequence"/>
</dbReference>
<evidence type="ECO:0000259" key="11">
    <source>
        <dbReference type="PROSITE" id="PS51523"/>
    </source>
</evidence>
<evidence type="ECO:0000256" key="5">
    <source>
        <dbReference type="ARBA" id="ARBA00023015"/>
    </source>
</evidence>
<evidence type="ECO:0000313" key="12">
    <source>
        <dbReference type="EMBL" id="KAJ4957875.1"/>
    </source>
</evidence>
<comment type="caution">
    <text evidence="12">The sequence shown here is derived from an EMBL/GenBank/DDBJ whole genome shotgun (WGS) entry which is preliminary data.</text>
</comment>
<evidence type="ECO:0000256" key="7">
    <source>
        <dbReference type="ARBA" id="ARBA00023155"/>
    </source>
</evidence>
<evidence type="ECO:0000256" key="6">
    <source>
        <dbReference type="ARBA" id="ARBA00023125"/>
    </source>
</evidence>
<dbReference type="GO" id="GO:0005634">
    <property type="term" value="C:nucleus"/>
    <property type="evidence" value="ECO:0007669"/>
    <property type="project" value="UniProtKB-SubCell"/>
</dbReference>
<dbReference type="GO" id="GO:0003700">
    <property type="term" value="F:DNA-binding transcription factor activity"/>
    <property type="evidence" value="ECO:0007669"/>
    <property type="project" value="TreeGrafter"/>
</dbReference>
<sequence>MGNPKEEFVYGACMRNHAAKLGGHATDGCGEFTPTHGGFHCGACQCHQNFHQKIAVVANGGGTSGGDGKVDSSSRTERVETEVMEVSDGTQEEKQMRKVSVAQQQHEVMMQIRRGRRPRTKFTEEQTQMMFAFASDLGWKIKRDRSDEINWFCREIRVSRHVFKVWLNNHKHH</sequence>
<dbReference type="InterPro" id="IPR009057">
    <property type="entry name" value="Homeodomain-like_sf"/>
</dbReference>
<gene>
    <name evidence="12" type="ORF">NE237_024986</name>
</gene>
<evidence type="ECO:0000256" key="2">
    <source>
        <dbReference type="ARBA" id="ARBA00022723"/>
    </source>
</evidence>
<reference evidence="12" key="1">
    <citation type="journal article" date="2023" name="Plant J.">
        <title>The genome of the king protea, Protea cynaroides.</title>
        <authorList>
            <person name="Chang J."/>
            <person name="Duong T.A."/>
            <person name="Schoeman C."/>
            <person name="Ma X."/>
            <person name="Roodt D."/>
            <person name="Barker N."/>
            <person name="Li Z."/>
            <person name="Van de Peer Y."/>
            <person name="Mizrachi E."/>
        </authorList>
    </citation>
    <scope>NUCLEOTIDE SEQUENCE</scope>
    <source>
        <tissue evidence="12">Young leaves</tissue>
    </source>
</reference>
<dbReference type="NCBIfam" id="TIGR01566">
    <property type="entry name" value="ZF_HD_prot_N"/>
    <property type="match status" value="1"/>
</dbReference>
<evidence type="ECO:0000256" key="8">
    <source>
        <dbReference type="ARBA" id="ARBA00023163"/>
    </source>
</evidence>
<organism evidence="12 13">
    <name type="scientific">Protea cynaroides</name>
    <dbReference type="NCBI Taxonomy" id="273540"/>
    <lineage>
        <taxon>Eukaryota</taxon>
        <taxon>Viridiplantae</taxon>
        <taxon>Streptophyta</taxon>
        <taxon>Embryophyta</taxon>
        <taxon>Tracheophyta</taxon>
        <taxon>Spermatophyta</taxon>
        <taxon>Magnoliopsida</taxon>
        <taxon>Proteales</taxon>
        <taxon>Proteaceae</taxon>
        <taxon>Protea</taxon>
    </lineage>
</organism>
<proteinExistence type="predicted"/>
<dbReference type="PANTHER" id="PTHR31948:SF16">
    <property type="entry name" value="ZINC-FINGER HOMEODOMAIN PROTEIN 11"/>
    <property type="match status" value="1"/>
</dbReference>
<feature type="compositionally biased region" description="Basic and acidic residues" evidence="10">
    <location>
        <begin position="68"/>
        <end position="81"/>
    </location>
</feature>
<evidence type="ECO:0000256" key="10">
    <source>
        <dbReference type="SAM" id="MobiDB-lite"/>
    </source>
</evidence>
<keyword evidence="5" id="KW-0805">Transcription regulation</keyword>
<dbReference type="GO" id="GO:0008270">
    <property type="term" value="F:zinc ion binding"/>
    <property type="evidence" value="ECO:0007669"/>
    <property type="project" value="UniProtKB-KW"/>
</dbReference>
<keyword evidence="3" id="KW-0863">Zinc-finger</keyword>
<evidence type="ECO:0000256" key="9">
    <source>
        <dbReference type="ARBA" id="ARBA00023242"/>
    </source>
</evidence>
<evidence type="ECO:0000256" key="3">
    <source>
        <dbReference type="ARBA" id="ARBA00022771"/>
    </source>
</evidence>
<keyword evidence="9" id="KW-0539">Nucleus</keyword>
<dbReference type="PANTHER" id="PTHR31948">
    <property type="entry name" value="ZINC-FINGER HOMEODOMAIN PROTEIN 2"/>
    <property type="match status" value="1"/>
</dbReference>
<dbReference type="GO" id="GO:0000976">
    <property type="term" value="F:transcription cis-regulatory region binding"/>
    <property type="evidence" value="ECO:0007669"/>
    <property type="project" value="TreeGrafter"/>
</dbReference>
<evidence type="ECO:0000313" key="13">
    <source>
        <dbReference type="Proteomes" id="UP001141806"/>
    </source>
</evidence>
<dbReference type="EMBL" id="JAMYWD010000010">
    <property type="protein sequence ID" value="KAJ4957875.1"/>
    <property type="molecule type" value="Genomic_DNA"/>
</dbReference>
<comment type="subcellular location">
    <subcellularLocation>
        <location evidence="1">Nucleus</location>
    </subcellularLocation>
</comment>
<dbReference type="GO" id="GO:0050793">
    <property type="term" value="P:regulation of developmental process"/>
    <property type="evidence" value="ECO:0007669"/>
    <property type="project" value="TreeGrafter"/>
</dbReference>
<dbReference type="InterPro" id="IPR006456">
    <property type="entry name" value="ZF_HD_homeobox_Cys/His_dimer"/>
</dbReference>
<dbReference type="AlphaFoldDB" id="A0A9Q0K0X6"/>
<feature type="domain" description="ZF-HD dimerization-type" evidence="11">
    <location>
        <begin position="10"/>
        <end position="54"/>
    </location>
</feature>
<dbReference type="InterPro" id="IPR006455">
    <property type="entry name" value="Homeodomain_ZF_HD"/>
</dbReference>
<dbReference type="Gene3D" id="1.10.10.60">
    <property type="entry name" value="Homeodomain-like"/>
    <property type="match status" value="1"/>
</dbReference>
<protein>
    <recommendedName>
        <fullName evidence="11">ZF-HD dimerization-type domain-containing protein</fullName>
    </recommendedName>
</protein>
<feature type="region of interest" description="Disordered" evidence="10">
    <location>
        <begin position="61"/>
        <end position="95"/>
    </location>
</feature>
<dbReference type="PROSITE" id="PS51523">
    <property type="entry name" value="ZF_HD_DIMER"/>
    <property type="match status" value="1"/>
</dbReference>
<dbReference type="OrthoDB" id="1884189at2759"/>
<evidence type="ECO:0000256" key="1">
    <source>
        <dbReference type="ARBA" id="ARBA00004123"/>
    </source>
</evidence>
<accession>A0A9Q0K0X6</accession>
<name>A0A9Q0K0X6_9MAGN</name>
<dbReference type="Pfam" id="PF04770">
    <property type="entry name" value="ZF-HD_dimer"/>
    <property type="match status" value="1"/>
</dbReference>
<dbReference type="SUPFAM" id="SSF46689">
    <property type="entry name" value="Homeodomain-like"/>
    <property type="match status" value="1"/>
</dbReference>
<dbReference type="NCBIfam" id="TIGR01565">
    <property type="entry name" value="homeo_ZF_HD"/>
    <property type="match status" value="1"/>
</dbReference>
<keyword evidence="6" id="KW-0238">DNA-binding</keyword>
<keyword evidence="2" id="KW-0479">Metal-binding</keyword>
<keyword evidence="13" id="KW-1185">Reference proteome</keyword>
<keyword evidence="8" id="KW-0804">Transcription</keyword>
<keyword evidence="4" id="KW-0862">Zinc</keyword>
<evidence type="ECO:0000256" key="4">
    <source>
        <dbReference type="ARBA" id="ARBA00022833"/>
    </source>
</evidence>